<dbReference type="InterPro" id="IPR012347">
    <property type="entry name" value="Ferritin-like"/>
</dbReference>
<dbReference type="Pfam" id="PF14530">
    <property type="entry name" value="DUF4439"/>
    <property type="match status" value="1"/>
</dbReference>
<protein>
    <submittedName>
        <fullName evidence="1">Uncharacterized protein</fullName>
    </submittedName>
</protein>
<dbReference type="EMBL" id="FNDN01000014">
    <property type="protein sequence ID" value="SDJ00621.1"/>
    <property type="molecule type" value="Genomic_DNA"/>
</dbReference>
<dbReference type="CDD" id="cd00657">
    <property type="entry name" value="Ferritin_like"/>
    <property type="match status" value="1"/>
</dbReference>
<dbReference type="Gene3D" id="1.20.1260.10">
    <property type="match status" value="1"/>
</dbReference>
<proteinExistence type="predicted"/>
<reference evidence="1 2" key="1">
    <citation type="submission" date="2016-10" db="EMBL/GenBank/DDBJ databases">
        <authorList>
            <person name="de Groot N.N."/>
        </authorList>
    </citation>
    <scope>NUCLEOTIDE SEQUENCE [LARGE SCALE GENOMIC DNA]</scope>
    <source>
        <strain evidence="1 2">DSM 44892</strain>
    </source>
</reference>
<dbReference type="InterPro" id="IPR029447">
    <property type="entry name" value="DUF4439"/>
</dbReference>
<keyword evidence="2" id="KW-1185">Reference proteome</keyword>
<gene>
    <name evidence="1" type="ORF">SAMN05444695_11494</name>
</gene>
<organism evidence="1 2">
    <name type="scientific">Rhodococcus triatomae</name>
    <dbReference type="NCBI Taxonomy" id="300028"/>
    <lineage>
        <taxon>Bacteria</taxon>
        <taxon>Bacillati</taxon>
        <taxon>Actinomycetota</taxon>
        <taxon>Actinomycetes</taxon>
        <taxon>Mycobacteriales</taxon>
        <taxon>Nocardiaceae</taxon>
        <taxon>Rhodococcus</taxon>
    </lineage>
</organism>
<dbReference type="OrthoDB" id="5192349at2"/>
<accession>A0A1G8Q7F9</accession>
<dbReference type="SUPFAM" id="SSF47240">
    <property type="entry name" value="Ferritin-like"/>
    <property type="match status" value="1"/>
</dbReference>
<evidence type="ECO:0000313" key="1">
    <source>
        <dbReference type="EMBL" id="SDJ00621.1"/>
    </source>
</evidence>
<dbReference type="Proteomes" id="UP000183263">
    <property type="component" value="Unassembled WGS sequence"/>
</dbReference>
<dbReference type="InterPro" id="IPR009078">
    <property type="entry name" value="Ferritin-like_SF"/>
</dbReference>
<sequence length="147" mass="15083">MTVSPDSETGAFAEALSVEHAAVFAYGVVGAFANPARAGQIAVDVAAHRARRDTVIDLLHQAGAEAPVAAAGYALPFPVTDPFGAAQLAAQVESDTAVAWRAVVEHSDSADSRRTALEALTDAATREALWRSALGTDPTTAAFPGQP</sequence>
<evidence type="ECO:0000313" key="2">
    <source>
        <dbReference type="Proteomes" id="UP000183263"/>
    </source>
</evidence>
<dbReference type="AlphaFoldDB" id="A0A1G8Q7F9"/>
<dbReference type="RefSeq" id="WP_072739542.1">
    <property type="nucleotide sequence ID" value="NZ_CP048813.1"/>
</dbReference>
<name>A0A1G8Q7F9_9NOCA</name>